<dbReference type="WBParaSite" id="jg4378">
    <property type="protein sequence ID" value="jg4378"/>
    <property type="gene ID" value="jg4378"/>
</dbReference>
<name>A0A915E9S7_9BILA</name>
<sequence length="336" mass="37055">MSGHNLQVGFPFSFANYDPEAVAQLANDQLLDELILLACLPIACSELVTGMPQKQETNPTVMELRRKLLPLVCHKQAKSRFQTGQSMSSIFLWFDQLLAKEEKMALEYATQPSDGWLKMVFAELISSLVEAPKLDPLIPNNSPFAYSTSAHLAHYFYSQLYLDVQLTKKTYEQEKTTGNSTEKSCAALIEYSEMLEMAFEKCRLANPIDKGAFGDQKTEVENTILPLDGSQTAVLVAVREGMPVRDAILTFSKLVYVQAFCLAQKAITQQSTWLEAENDLMELCDQQASSSASQVIADCVVSGMAVDEATSTAASMLAPPSDYTLSQAEKKALVET</sequence>
<reference evidence="2" key="1">
    <citation type="submission" date="2022-11" db="UniProtKB">
        <authorList>
            <consortium name="WormBaseParasite"/>
        </authorList>
    </citation>
    <scope>IDENTIFICATION</scope>
</reference>
<evidence type="ECO:0000313" key="1">
    <source>
        <dbReference type="Proteomes" id="UP000887574"/>
    </source>
</evidence>
<keyword evidence="1" id="KW-1185">Reference proteome</keyword>
<proteinExistence type="predicted"/>
<dbReference type="Proteomes" id="UP000887574">
    <property type="component" value="Unplaced"/>
</dbReference>
<protein>
    <submittedName>
        <fullName evidence="2">BRO1 domain-containing protein</fullName>
    </submittedName>
</protein>
<accession>A0A915E9S7</accession>
<organism evidence="1 2">
    <name type="scientific">Ditylenchus dipsaci</name>
    <dbReference type="NCBI Taxonomy" id="166011"/>
    <lineage>
        <taxon>Eukaryota</taxon>
        <taxon>Metazoa</taxon>
        <taxon>Ecdysozoa</taxon>
        <taxon>Nematoda</taxon>
        <taxon>Chromadorea</taxon>
        <taxon>Rhabditida</taxon>
        <taxon>Tylenchina</taxon>
        <taxon>Tylenchomorpha</taxon>
        <taxon>Sphaerularioidea</taxon>
        <taxon>Anguinidae</taxon>
        <taxon>Anguininae</taxon>
        <taxon>Ditylenchus</taxon>
    </lineage>
</organism>
<dbReference type="AlphaFoldDB" id="A0A915E9S7"/>
<evidence type="ECO:0000313" key="2">
    <source>
        <dbReference type="WBParaSite" id="jg4378"/>
    </source>
</evidence>